<evidence type="ECO:0000313" key="4">
    <source>
        <dbReference type="EMBL" id="SFC68170.1"/>
    </source>
</evidence>
<proteinExistence type="predicted"/>
<dbReference type="Proteomes" id="UP000199207">
    <property type="component" value="Unassembled WGS sequence"/>
</dbReference>
<accession>A0A1I1LFA6</accession>
<dbReference type="InterPro" id="IPR009288">
    <property type="entry name" value="AIG2-like_dom"/>
</dbReference>
<feature type="domain" description="Gamma-glutamylcyclotransferase AIG2-like" evidence="3">
    <location>
        <begin position="9"/>
        <end position="115"/>
    </location>
</feature>
<dbReference type="InterPro" id="IPR045038">
    <property type="entry name" value="AIG2-like"/>
</dbReference>
<dbReference type="STRING" id="910347.SAMN05421773_10557"/>
<dbReference type="SUPFAM" id="SSF110857">
    <property type="entry name" value="Gamma-glutamyl cyclotransferase-like"/>
    <property type="match status" value="1"/>
</dbReference>
<dbReference type="PANTHER" id="PTHR31544:SF2">
    <property type="entry name" value="AIG2-LIKE PROTEIN D"/>
    <property type="match status" value="1"/>
</dbReference>
<keyword evidence="1 4" id="KW-0808">Transferase</keyword>
<evidence type="ECO:0000259" key="3">
    <source>
        <dbReference type="Pfam" id="PF06094"/>
    </source>
</evidence>
<dbReference type="OrthoDB" id="4227186at2"/>
<organism evidence="4 5">
    <name type="scientific">Streptomyces aidingensis</name>
    <dbReference type="NCBI Taxonomy" id="910347"/>
    <lineage>
        <taxon>Bacteria</taxon>
        <taxon>Bacillati</taxon>
        <taxon>Actinomycetota</taxon>
        <taxon>Actinomycetes</taxon>
        <taxon>Kitasatosporales</taxon>
        <taxon>Streptomycetaceae</taxon>
        <taxon>Streptomyces</taxon>
    </lineage>
</organism>
<protein>
    <recommendedName>
        <fullName evidence="2">Putative gamma-glutamylcyclotransferase</fullName>
    </recommendedName>
</protein>
<dbReference type="GO" id="GO:0016740">
    <property type="term" value="F:transferase activity"/>
    <property type="evidence" value="ECO:0007669"/>
    <property type="project" value="UniProtKB-KW"/>
</dbReference>
<dbReference type="Gene3D" id="3.10.490.10">
    <property type="entry name" value="Gamma-glutamyl cyclotransferase-like"/>
    <property type="match status" value="1"/>
</dbReference>
<reference evidence="4 5" key="1">
    <citation type="submission" date="2016-10" db="EMBL/GenBank/DDBJ databases">
        <authorList>
            <person name="de Groot N.N."/>
        </authorList>
    </citation>
    <scope>NUCLEOTIDE SEQUENCE [LARGE SCALE GENOMIC DNA]</scope>
    <source>
        <strain evidence="4 5">CGMCC 4.5739</strain>
    </source>
</reference>
<sequence>MPPGERDGLFVYGTLRFPEVLRALLGRVPERVPAAVRGWRAAALDGRAYPGLVPRAAAVTEGALLRGLAAADWAVLDRFEGDEYRLARIPLAGAGEASACAYLWAGGAVRAEDWDAGEFATRHLARYVARLGG</sequence>
<name>A0A1I1LFA6_9ACTN</name>
<dbReference type="InterPro" id="IPR013024">
    <property type="entry name" value="GGCT-like"/>
</dbReference>
<keyword evidence="5" id="KW-1185">Reference proteome</keyword>
<dbReference type="AlphaFoldDB" id="A0A1I1LFA6"/>
<gene>
    <name evidence="4" type="ORF">SAMN05421773_10557</name>
</gene>
<evidence type="ECO:0000256" key="2">
    <source>
        <dbReference type="ARBA" id="ARBA00030602"/>
    </source>
</evidence>
<evidence type="ECO:0000313" key="5">
    <source>
        <dbReference type="Proteomes" id="UP000199207"/>
    </source>
</evidence>
<evidence type="ECO:0000256" key="1">
    <source>
        <dbReference type="ARBA" id="ARBA00022679"/>
    </source>
</evidence>
<dbReference type="InterPro" id="IPR036568">
    <property type="entry name" value="GGCT-like_sf"/>
</dbReference>
<dbReference type="CDD" id="cd06661">
    <property type="entry name" value="GGCT_like"/>
    <property type="match status" value="1"/>
</dbReference>
<dbReference type="EMBL" id="FOLM01000005">
    <property type="protein sequence ID" value="SFC68170.1"/>
    <property type="molecule type" value="Genomic_DNA"/>
</dbReference>
<dbReference type="Pfam" id="PF06094">
    <property type="entry name" value="GGACT"/>
    <property type="match status" value="1"/>
</dbReference>
<dbReference type="PANTHER" id="PTHR31544">
    <property type="entry name" value="AIG2-LIKE PROTEIN D"/>
    <property type="match status" value="1"/>
</dbReference>
<dbReference type="RefSeq" id="WP_093838649.1">
    <property type="nucleotide sequence ID" value="NZ_FOLM01000005.1"/>
</dbReference>